<dbReference type="Gene3D" id="3.40.50.10420">
    <property type="entry name" value="NagB/RpiA/CoA transferase-like"/>
    <property type="match status" value="1"/>
</dbReference>
<dbReference type="PIRSF" id="PIRSF006806">
    <property type="entry name" value="FTHF_cligase"/>
    <property type="match status" value="1"/>
</dbReference>
<dbReference type="GO" id="GO:0035999">
    <property type="term" value="P:tetrahydrofolate interconversion"/>
    <property type="evidence" value="ECO:0007669"/>
    <property type="project" value="TreeGrafter"/>
</dbReference>
<dbReference type="InterPro" id="IPR037171">
    <property type="entry name" value="NagB/RpiA_transferase-like"/>
</dbReference>
<name>A0A506UH89_9HYPH</name>
<keyword evidence="7" id="KW-1185">Reference proteome</keyword>
<dbReference type="PANTHER" id="PTHR23407">
    <property type="entry name" value="ATPASE INHIBITOR/5-FORMYLTETRAHYDROFOLATE CYCLO-LIGASE"/>
    <property type="match status" value="1"/>
</dbReference>
<feature type="binding site" evidence="4">
    <location>
        <position position="60"/>
    </location>
    <ligand>
        <name>substrate</name>
    </ligand>
</feature>
<dbReference type="EC" id="6.3.3.2" evidence="5"/>
<protein>
    <recommendedName>
        <fullName evidence="5">5-formyltetrahydrofolate cyclo-ligase</fullName>
        <ecNumber evidence="5">6.3.3.2</ecNumber>
    </recommendedName>
</protein>
<dbReference type="NCBIfam" id="TIGR02727">
    <property type="entry name" value="MTHFS_bact"/>
    <property type="match status" value="1"/>
</dbReference>
<dbReference type="GO" id="GO:0030272">
    <property type="term" value="F:5-formyltetrahydrofolate cyclo-ligase activity"/>
    <property type="evidence" value="ECO:0007669"/>
    <property type="project" value="UniProtKB-EC"/>
</dbReference>
<evidence type="ECO:0000313" key="7">
    <source>
        <dbReference type="Proteomes" id="UP000320314"/>
    </source>
</evidence>
<dbReference type="SUPFAM" id="SSF100950">
    <property type="entry name" value="NagB/RpiA/CoA transferase-like"/>
    <property type="match status" value="1"/>
</dbReference>
<comment type="similarity">
    <text evidence="1 5">Belongs to the 5-formyltetrahydrofolate cyclo-ligase family.</text>
</comment>
<keyword evidence="3 4" id="KW-0067">ATP-binding</keyword>
<keyword evidence="5" id="KW-0460">Magnesium</keyword>
<feature type="binding site" evidence="4">
    <location>
        <begin position="14"/>
        <end position="18"/>
    </location>
    <ligand>
        <name>ATP</name>
        <dbReference type="ChEBI" id="CHEBI:30616"/>
    </ligand>
</feature>
<dbReference type="Proteomes" id="UP000320314">
    <property type="component" value="Unassembled WGS sequence"/>
</dbReference>
<dbReference type="Pfam" id="PF01812">
    <property type="entry name" value="5-FTHF_cyc-lig"/>
    <property type="match status" value="1"/>
</dbReference>
<dbReference type="AlphaFoldDB" id="A0A506UH89"/>
<comment type="cofactor">
    <cofactor evidence="5">
        <name>Mg(2+)</name>
        <dbReference type="ChEBI" id="CHEBI:18420"/>
    </cofactor>
</comment>
<dbReference type="OrthoDB" id="9801938at2"/>
<dbReference type="InterPro" id="IPR024185">
    <property type="entry name" value="FTHF_cligase-like_sf"/>
</dbReference>
<keyword evidence="2 4" id="KW-0547">Nucleotide-binding</keyword>
<evidence type="ECO:0000256" key="4">
    <source>
        <dbReference type="PIRSR" id="PIRSR006806-1"/>
    </source>
</evidence>
<dbReference type="GO" id="GO:0009396">
    <property type="term" value="P:folic acid-containing compound biosynthetic process"/>
    <property type="evidence" value="ECO:0007669"/>
    <property type="project" value="TreeGrafter"/>
</dbReference>
<proteinExistence type="inferred from homology"/>
<comment type="catalytic activity">
    <reaction evidence="5">
        <text>(6S)-5-formyl-5,6,7,8-tetrahydrofolate + ATP = (6R)-5,10-methenyltetrahydrofolate + ADP + phosphate</text>
        <dbReference type="Rhea" id="RHEA:10488"/>
        <dbReference type="ChEBI" id="CHEBI:30616"/>
        <dbReference type="ChEBI" id="CHEBI:43474"/>
        <dbReference type="ChEBI" id="CHEBI:57455"/>
        <dbReference type="ChEBI" id="CHEBI:57457"/>
        <dbReference type="ChEBI" id="CHEBI:456216"/>
        <dbReference type="EC" id="6.3.3.2"/>
    </reaction>
</comment>
<evidence type="ECO:0000256" key="3">
    <source>
        <dbReference type="ARBA" id="ARBA00022840"/>
    </source>
</evidence>
<dbReference type="RefSeq" id="WP_141164986.1">
    <property type="nucleotide sequence ID" value="NZ_VHLH01000001.1"/>
</dbReference>
<gene>
    <name evidence="6" type="ORF">FJU11_00195</name>
</gene>
<sequence length="206" mass="22230">MDRHRGKGEGEIDKATLRRRALDARDGLSEETRIEKSMAIADHGAGQLTFEAGTIVAGFMPIRSEPDPRPLMASLAERGARLCLPVVLDSTTIVFRELIRGATLVPTGFGTLGPDADAAVVHPGLMLVPLAAFDRNGHRIGYGAGHYDRAIARQVAEGIHPRLVGIAFDLQEIDAVPTEPHDHPLDCVLTETGLRAFATDAFHDTR</sequence>
<organism evidence="6 7">
    <name type="scientific">Pararhizobium mangrovi</name>
    <dbReference type="NCBI Taxonomy" id="2590452"/>
    <lineage>
        <taxon>Bacteria</taxon>
        <taxon>Pseudomonadati</taxon>
        <taxon>Pseudomonadota</taxon>
        <taxon>Alphaproteobacteria</taxon>
        <taxon>Hyphomicrobiales</taxon>
        <taxon>Rhizobiaceae</taxon>
        <taxon>Rhizobium/Agrobacterium group</taxon>
        <taxon>Pararhizobium</taxon>
    </lineage>
</organism>
<dbReference type="InterPro" id="IPR002698">
    <property type="entry name" value="FTHF_cligase"/>
</dbReference>
<dbReference type="GO" id="GO:0005524">
    <property type="term" value="F:ATP binding"/>
    <property type="evidence" value="ECO:0007669"/>
    <property type="project" value="UniProtKB-KW"/>
</dbReference>
<keyword evidence="6" id="KW-0436">Ligase</keyword>
<comment type="caution">
    <text evidence="6">The sequence shown here is derived from an EMBL/GenBank/DDBJ whole genome shotgun (WGS) entry which is preliminary data.</text>
</comment>
<reference evidence="6 7" key="1">
    <citation type="submission" date="2019-06" db="EMBL/GenBank/DDBJ databases">
        <authorList>
            <person name="Li M."/>
        </authorList>
    </citation>
    <scope>NUCLEOTIDE SEQUENCE [LARGE SCALE GENOMIC DNA]</scope>
    <source>
        <strain evidence="6 7">BGMRC6574</strain>
    </source>
</reference>
<evidence type="ECO:0000313" key="6">
    <source>
        <dbReference type="EMBL" id="TPW32683.1"/>
    </source>
</evidence>
<keyword evidence="5" id="KW-0479">Metal-binding</keyword>
<dbReference type="EMBL" id="VHLH01000001">
    <property type="protein sequence ID" value="TPW32683.1"/>
    <property type="molecule type" value="Genomic_DNA"/>
</dbReference>
<evidence type="ECO:0000256" key="2">
    <source>
        <dbReference type="ARBA" id="ARBA00022741"/>
    </source>
</evidence>
<accession>A0A506UH89</accession>
<dbReference type="GO" id="GO:0046872">
    <property type="term" value="F:metal ion binding"/>
    <property type="evidence" value="ECO:0007669"/>
    <property type="project" value="UniProtKB-KW"/>
</dbReference>
<dbReference type="PANTHER" id="PTHR23407:SF1">
    <property type="entry name" value="5-FORMYLTETRAHYDROFOLATE CYCLO-LIGASE"/>
    <property type="match status" value="1"/>
</dbReference>
<evidence type="ECO:0000256" key="1">
    <source>
        <dbReference type="ARBA" id="ARBA00010638"/>
    </source>
</evidence>
<evidence type="ECO:0000256" key="5">
    <source>
        <dbReference type="RuleBase" id="RU361279"/>
    </source>
</evidence>
<feature type="binding site" evidence="4">
    <location>
        <begin position="139"/>
        <end position="147"/>
    </location>
    <ligand>
        <name>ATP</name>
        <dbReference type="ChEBI" id="CHEBI:30616"/>
    </ligand>
</feature>
<feature type="binding site" evidence="4">
    <location>
        <position position="65"/>
    </location>
    <ligand>
        <name>substrate</name>
    </ligand>
</feature>